<dbReference type="GO" id="GO:0009898">
    <property type="term" value="C:cytoplasmic side of plasma membrane"/>
    <property type="evidence" value="ECO:0007669"/>
    <property type="project" value="TreeGrafter"/>
</dbReference>
<gene>
    <name evidence="2" type="ORF">A2Y75_02030</name>
</gene>
<dbReference type="STRING" id="1797197.A2Y75_02030"/>
<sequence>MARVIASLGKGGVGKTIISAMAVKAFSAAGLKVLAIDADPAGGLGLALGLPTNRTVNDIRMEIIHSIKDGLSNKPDLAASLDYHLLDALVERDHVAFLSVGRPEEEGCYCQLNTLLREAIELLSRGFDITVVDAEAGIEQINRRVMRSVDTLLLVSDTSLKGMRVASAIAEAAKEATASGEALFLLNRVQPDEEPGKLAASWGHQVAACLPEDDTIYSYDRQERSFLDLPDCPAFLALNTVINRLV</sequence>
<evidence type="ECO:0000259" key="1">
    <source>
        <dbReference type="Pfam" id="PF01656"/>
    </source>
</evidence>
<dbReference type="Proteomes" id="UP000177876">
    <property type="component" value="Unassembled WGS sequence"/>
</dbReference>
<dbReference type="GO" id="GO:0016887">
    <property type="term" value="F:ATP hydrolysis activity"/>
    <property type="evidence" value="ECO:0007669"/>
    <property type="project" value="TreeGrafter"/>
</dbReference>
<dbReference type="Gene3D" id="3.40.50.300">
    <property type="entry name" value="P-loop containing nucleotide triphosphate hydrolases"/>
    <property type="match status" value="1"/>
</dbReference>
<name>A0A1F2WT61_9ACTN</name>
<dbReference type="InterPro" id="IPR014433">
    <property type="entry name" value="CooC"/>
</dbReference>
<dbReference type="PIRSF" id="PIRSF005647">
    <property type="entry name" value="CooC"/>
    <property type="match status" value="1"/>
</dbReference>
<dbReference type="GO" id="GO:0005829">
    <property type="term" value="C:cytosol"/>
    <property type="evidence" value="ECO:0007669"/>
    <property type="project" value="TreeGrafter"/>
</dbReference>
<dbReference type="InterPro" id="IPR027417">
    <property type="entry name" value="P-loop_NTPase"/>
</dbReference>
<dbReference type="PANTHER" id="PTHR43384:SF7">
    <property type="entry name" value="CARBON-MONOXIDE DEHYDROGENASE ACCESSORY PROTEIN"/>
    <property type="match status" value="1"/>
</dbReference>
<feature type="domain" description="CobQ/CobB/MinD/ParA nucleotide binding" evidence="1">
    <location>
        <begin position="9"/>
        <end position="216"/>
    </location>
</feature>
<dbReference type="PANTHER" id="PTHR43384">
    <property type="entry name" value="SEPTUM SITE-DETERMINING PROTEIN MIND HOMOLOG, CHLOROPLASTIC-RELATED"/>
    <property type="match status" value="1"/>
</dbReference>
<dbReference type="AlphaFoldDB" id="A0A1F2WT61"/>
<dbReference type="InterPro" id="IPR002586">
    <property type="entry name" value="CobQ/CobB/MinD/ParA_Nub-bd_dom"/>
</dbReference>
<evidence type="ECO:0000313" key="2">
    <source>
        <dbReference type="EMBL" id="OFW60088.1"/>
    </source>
</evidence>
<organism evidence="2 3">
    <name type="scientific">Candidatus Solincola sediminis</name>
    <dbReference type="NCBI Taxonomy" id="1797199"/>
    <lineage>
        <taxon>Bacteria</taxon>
        <taxon>Bacillati</taxon>
        <taxon>Actinomycetota</taxon>
        <taxon>Candidatus Geothermincolia</taxon>
        <taxon>Candidatus Geothermincolales</taxon>
        <taxon>Candidatus Geothermincolaceae</taxon>
        <taxon>Candidatus Solincola</taxon>
    </lineage>
</organism>
<dbReference type="InterPro" id="IPR050625">
    <property type="entry name" value="ParA/MinD_ATPase"/>
</dbReference>
<dbReference type="EMBL" id="MELK01000006">
    <property type="protein sequence ID" value="OFW60088.1"/>
    <property type="molecule type" value="Genomic_DNA"/>
</dbReference>
<dbReference type="GO" id="GO:0005524">
    <property type="term" value="F:ATP binding"/>
    <property type="evidence" value="ECO:0007669"/>
    <property type="project" value="TreeGrafter"/>
</dbReference>
<dbReference type="GO" id="GO:0051782">
    <property type="term" value="P:negative regulation of cell division"/>
    <property type="evidence" value="ECO:0007669"/>
    <property type="project" value="TreeGrafter"/>
</dbReference>
<reference evidence="2 3" key="1">
    <citation type="journal article" date="2016" name="Nat. Commun.">
        <title>Thousands of microbial genomes shed light on interconnected biogeochemical processes in an aquifer system.</title>
        <authorList>
            <person name="Anantharaman K."/>
            <person name="Brown C.T."/>
            <person name="Hug L.A."/>
            <person name="Sharon I."/>
            <person name="Castelle C.J."/>
            <person name="Probst A.J."/>
            <person name="Thomas B.C."/>
            <person name="Singh A."/>
            <person name="Wilkins M.J."/>
            <person name="Karaoz U."/>
            <person name="Brodie E.L."/>
            <person name="Williams K.H."/>
            <person name="Hubbard S.S."/>
            <person name="Banfield J.F."/>
        </authorList>
    </citation>
    <scope>NUCLEOTIDE SEQUENCE [LARGE SCALE GENOMIC DNA]</scope>
</reference>
<dbReference type="SUPFAM" id="SSF52540">
    <property type="entry name" value="P-loop containing nucleoside triphosphate hydrolases"/>
    <property type="match status" value="1"/>
</dbReference>
<proteinExistence type="predicted"/>
<protein>
    <recommendedName>
        <fullName evidence="1">CobQ/CobB/MinD/ParA nucleotide binding domain-containing protein</fullName>
    </recommendedName>
</protein>
<dbReference type="Pfam" id="PF01656">
    <property type="entry name" value="CbiA"/>
    <property type="match status" value="1"/>
</dbReference>
<evidence type="ECO:0000313" key="3">
    <source>
        <dbReference type="Proteomes" id="UP000177876"/>
    </source>
</evidence>
<comment type="caution">
    <text evidence="2">The sequence shown here is derived from an EMBL/GenBank/DDBJ whole genome shotgun (WGS) entry which is preliminary data.</text>
</comment>
<accession>A0A1F2WT61</accession>